<evidence type="ECO:0000313" key="2">
    <source>
        <dbReference type="EMBL" id="KYP51011.1"/>
    </source>
</evidence>
<evidence type="ECO:0000259" key="1">
    <source>
        <dbReference type="Pfam" id="PF00646"/>
    </source>
</evidence>
<accession>A0A151S8F1</accession>
<dbReference type="EMBL" id="KQ483445">
    <property type="protein sequence ID" value="KYP51011.1"/>
    <property type="molecule type" value="Genomic_DNA"/>
</dbReference>
<dbReference type="Proteomes" id="UP000075243">
    <property type="component" value="Unassembled WGS sequence"/>
</dbReference>
<proteinExistence type="predicted"/>
<dbReference type="PANTHER" id="PTHR31348:SF4">
    <property type="entry name" value="PHYTOCHROME A-ASSOCIATED F-BOX PROTEIN"/>
    <property type="match status" value="1"/>
</dbReference>
<reference evidence="2" key="1">
    <citation type="journal article" date="2012" name="Nat. Biotechnol.">
        <title>Draft genome sequence of pigeonpea (Cajanus cajan), an orphan legume crop of resource-poor farmers.</title>
        <authorList>
            <person name="Varshney R.K."/>
            <person name="Chen W."/>
            <person name="Li Y."/>
            <person name="Bharti A.K."/>
            <person name="Saxena R.K."/>
            <person name="Schlueter J.A."/>
            <person name="Donoghue M.T."/>
            <person name="Azam S."/>
            <person name="Fan G."/>
            <person name="Whaley A.M."/>
            <person name="Farmer A.D."/>
            <person name="Sheridan J."/>
            <person name="Iwata A."/>
            <person name="Tuteja R."/>
            <person name="Penmetsa R.V."/>
            <person name="Wu W."/>
            <person name="Upadhyaya H.D."/>
            <person name="Yang S.P."/>
            <person name="Shah T."/>
            <person name="Saxena K.B."/>
            <person name="Michael T."/>
            <person name="McCombie W.R."/>
            <person name="Yang B."/>
            <person name="Zhang G."/>
            <person name="Yang H."/>
            <person name="Wang J."/>
            <person name="Spillane C."/>
            <person name="Cook D.R."/>
            <person name="May G.D."/>
            <person name="Xu X."/>
            <person name="Jackson S.A."/>
        </authorList>
    </citation>
    <scope>NUCLEOTIDE SEQUENCE [LARGE SCALE GENOMIC DNA]</scope>
</reference>
<evidence type="ECO:0000313" key="3">
    <source>
        <dbReference type="Proteomes" id="UP000075243"/>
    </source>
</evidence>
<protein>
    <submittedName>
        <fullName evidence="2">Phytochrome A-associated F-box protein</fullName>
    </submittedName>
</protein>
<dbReference type="SUPFAM" id="SSF81383">
    <property type="entry name" value="F-box domain"/>
    <property type="match status" value="1"/>
</dbReference>
<gene>
    <name evidence="2" type="ORF">KK1_027223</name>
</gene>
<dbReference type="PANTHER" id="PTHR31348">
    <property type="entry name" value="EID1-LIKE F-BOX PROTEIN 2-RELATED"/>
    <property type="match status" value="1"/>
</dbReference>
<sequence length="226" mass="25958">MGSSSREEKNVFSELTDDIVLNIFFNLEEDPRHWARLACVCTKFSALIRDFCWKTKCSGTIPSDLLSAADPPLSLHKLSVCCPGLRHAGLRKVSRAWRSHLASGSWSLSREQGSKLLARQFRDDCLYVCDWPGCVHKEEKRKYRLFRGVFKNFKRTRVWRTIHDGNKMKLDLPCAFCACMFTWDLHSAFCLRRGFGFHDDGEPVVRAYVCENGHVSGAWTDVPLYT</sequence>
<dbReference type="STRING" id="3821.A0A151S8F1"/>
<dbReference type="OMA" id="GPEVKYP"/>
<organism evidence="2 3">
    <name type="scientific">Cajanus cajan</name>
    <name type="common">Pigeon pea</name>
    <name type="synonym">Cajanus indicus</name>
    <dbReference type="NCBI Taxonomy" id="3821"/>
    <lineage>
        <taxon>Eukaryota</taxon>
        <taxon>Viridiplantae</taxon>
        <taxon>Streptophyta</taxon>
        <taxon>Embryophyta</taxon>
        <taxon>Tracheophyta</taxon>
        <taxon>Spermatophyta</taxon>
        <taxon>Magnoliopsida</taxon>
        <taxon>eudicotyledons</taxon>
        <taxon>Gunneridae</taxon>
        <taxon>Pentapetalae</taxon>
        <taxon>rosids</taxon>
        <taxon>fabids</taxon>
        <taxon>Fabales</taxon>
        <taxon>Fabaceae</taxon>
        <taxon>Papilionoideae</taxon>
        <taxon>50 kb inversion clade</taxon>
        <taxon>NPAAA clade</taxon>
        <taxon>indigoferoid/millettioid clade</taxon>
        <taxon>Phaseoleae</taxon>
        <taxon>Cajanus</taxon>
    </lineage>
</organism>
<dbReference type="InterPro" id="IPR036047">
    <property type="entry name" value="F-box-like_dom_sf"/>
</dbReference>
<name>A0A151S8F1_CAJCA</name>
<dbReference type="Gramene" id="C.cajan_25052.t">
    <property type="protein sequence ID" value="C.cajan_25052.t"/>
    <property type="gene ID" value="C.cajan_25052"/>
</dbReference>
<dbReference type="InterPro" id="IPR040267">
    <property type="entry name" value="EID1-like"/>
</dbReference>
<feature type="domain" description="F-box" evidence="1">
    <location>
        <begin position="12"/>
        <end position="52"/>
    </location>
</feature>
<dbReference type="Pfam" id="PF00646">
    <property type="entry name" value="F-box"/>
    <property type="match status" value="1"/>
</dbReference>
<dbReference type="AlphaFoldDB" id="A0A151S8F1"/>
<dbReference type="InterPro" id="IPR001810">
    <property type="entry name" value="F-box_dom"/>
</dbReference>
<keyword evidence="3" id="KW-1185">Reference proteome</keyword>